<reference evidence="1" key="1">
    <citation type="journal article" date="2012" name="Science">
        <title>Fermentation, hydrogen, and sulfur metabolism in multiple uncultivated bacterial phyla.</title>
        <authorList>
            <person name="Wrighton K.C."/>
            <person name="Thomas B.C."/>
            <person name="Sharon I."/>
            <person name="Miller C.S."/>
            <person name="Castelle C.J."/>
            <person name="VerBerkmoes N.C."/>
            <person name="Wilkins M.J."/>
            <person name="Hettich R.L."/>
            <person name="Lipton M.S."/>
            <person name="Williams K.H."/>
            <person name="Long P.E."/>
            <person name="Banfield J.F."/>
        </authorList>
    </citation>
    <scope>NUCLEOTIDE SEQUENCE [LARGE SCALE GENOMIC DNA]</scope>
</reference>
<protein>
    <submittedName>
        <fullName evidence="1">Uncharacterized protein</fullName>
    </submittedName>
</protein>
<organism evidence="1">
    <name type="scientific">uncultured bacterium</name>
    <name type="common">gcode 4</name>
    <dbReference type="NCBI Taxonomy" id="1234023"/>
    <lineage>
        <taxon>Bacteria</taxon>
        <taxon>environmental samples</taxon>
    </lineage>
</organism>
<proteinExistence type="predicted"/>
<dbReference type="AlphaFoldDB" id="K2FGD0"/>
<accession>K2FGD0</accession>
<comment type="caution">
    <text evidence="1">The sequence shown here is derived from an EMBL/GenBank/DDBJ whole genome shotgun (WGS) entry which is preliminary data.</text>
</comment>
<evidence type="ECO:0000313" key="1">
    <source>
        <dbReference type="EMBL" id="EKE30176.1"/>
    </source>
</evidence>
<name>K2FGD0_9BACT</name>
<sequence length="109" mass="12898">MANCHLSRTEILLAQLWGLQSIIIWPKRSRAYEKVLSMIYPGRMLRIIPYLSLIVKLAKSWLWYDERTIIPMNDKSTRFWRSGNPDLQSSPSIISLLINSFDWSQPIRY</sequence>
<gene>
    <name evidence="1" type="ORF">ACD_2C00032G0001</name>
</gene>
<dbReference type="EMBL" id="AMFJ01000032">
    <property type="protein sequence ID" value="EKE30176.1"/>
    <property type="molecule type" value="Genomic_DNA"/>
</dbReference>